<proteinExistence type="predicted"/>
<evidence type="ECO:0000313" key="2">
    <source>
        <dbReference type="EMBL" id="MPC36993.1"/>
    </source>
</evidence>
<comment type="caution">
    <text evidence="2">The sequence shown here is derived from an EMBL/GenBank/DDBJ whole genome shotgun (WGS) entry which is preliminary data.</text>
</comment>
<evidence type="ECO:0000313" key="3">
    <source>
        <dbReference type="Proteomes" id="UP000324222"/>
    </source>
</evidence>
<keyword evidence="3" id="KW-1185">Reference proteome</keyword>
<gene>
    <name evidence="2" type="ORF">E2C01_030466</name>
</gene>
<accession>A0A5B7EVT4</accession>
<dbReference type="EMBL" id="VSRR010003653">
    <property type="protein sequence ID" value="MPC36993.1"/>
    <property type="molecule type" value="Genomic_DNA"/>
</dbReference>
<dbReference type="Proteomes" id="UP000324222">
    <property type="component" value="Unassembled WGS sequence"/>
</dbReference>
<feature type="region of interest" description="Disordered" evidence="1">
    <location>
        <begin position="106"/>
        <end position="136"/>
    </location>
</feature>
<protein>
    <submittedName>
        <fullName evidence="2">Uncharacterized protein</fullName>
    </submittedName>
</protein>
<name>A0A5B7EVT4_PORTR</name>
<sequence length="201" mass="21985">MCKLNTDTPVYAPPVESNVIKQIGAGGERHQDKSTPVTSHVAHSVYCDSPEALCPRSVRWTAALTMPPPEGCGALRKHQLRHDFRDHPHHHQAACHSTNWLVTSQTTHRRATPPAAAPAGRPLSAAPPAAHSFAVSQPAPLSGPISAYSQHNNTVHHVITVANQTQQHRENTLLSPLHMFHPLFSFLSRICTVETQQQDSL</sequence>
<feature type="compositionally biased region" description="Low complexity" evidence="1">
    <location>
        <begin position="112"/>
        <end position="130"/>
    </location>
</feature>
<dbReference type="AlphaFoldDB" id="A0A5B7EVT4"/>
<reference evidence="2 3" key="1">
    <citation type="submission" date="2019-05" db="EMBL/GenBank/DDBJ databases">
        <title>Another draft genome of Portunus trituberculatus and its Hox gene families provides insights of decapod evolution.</title>
        <authorList>
            <person name="Jeong J.-H."/>
            <person name="Song I."/>
            <person name="Kim S."/>
            <person name="Choi T."/>
            <person name="Kim D."/>
            <person name="Ryu S."/>
            <person name="Kim W."/>
        </authorList>
    </citation>
    <scope>NUCLEOTIDE SEQUENCE [LARGE SCALE GENOMIC DNA]</scope>
    <source>
        <tissue evidence="2">Muscle</tissue>
    </source>
</reference>
<organism evidence="2 3">
    <name type="scientific">Portunus trituberculatus</name>
    <name type="common">Swimming crab</name>
    <name type="synonym">Neptunus trituberculatus</name>
    <dbReference type="NCBI Taxonomy" id="210409"/>
    <lineage>
        <taxon>Eukaryota</taxon>
        <taxon>Metazoa</taxon>
        <taxon>Ecdysozoa</taxon>
        <taxon>Arthropoda</taxon>
        <taxon>Crustacea</taxon>
        <taxon>Multicrustacea</taxon>
        <taxon>Malacostraca</taxon>
        <taxon>Eumalacostraca</taxon>
        <taxon>Eucarida</taxon>
        <taxon>Decapoda</taxon>
        <taxon>Pleocyemata</taxon>
        <taxon>Brachyura</taxon>
        <taxon>Eubrachyura</taxon>
        <taxon>Portunoidea</taxon>
        <taxon>Portunidae</taxon>
        <taxon>Portuninae</taxon>
        <taxon>Portunus</taxon>
    </lineage>
</organism>
<evidence type="ECO:0000256" key="1">
    <source>
        <dbReference type="SAM" id="MobiDB-lite"/>
    </source>
</evidence>